<dbReference type="Proteomes" id="UP001259340">
    <property type="component" value="Unassembled WGS sequence"/>
</dbReference>
<dbReference type="Gene3D" id="3.10.450.50">
    <property type="match status" value="1"/>
</dbReference>
<dbReference type="Proteomes" id="UP001271263">
    <property type="component" value="Unassembled WGS sequence"/>
</dbReference>
<dbReference type="InterPro" id="IPR032710">
    <property type="entry name" value="NTF2-like_dom_sf"/>
</dbReference>
<name>A0AAW8NRJ7_9GAMM</name>
<organism evidence="1 3">
    <name type="scientific">Shewanella fidelis</name>
    <dbReference type="NCBI Taxonomy" id="173509"/>
    <lineage>
        <taxon>Bacteria</taxon>
        <taxon>Pseudomonadati</taxon>
        <taxon>Pseudomonadota</taxon>
        <taxon>Gammaproteobacteria</taxon>
        <taxon>Alteromonadales</taxon>
        <taxon>Shewanellaceae</taxon>
        <taxon>Shewanella</taxon>
    </lineage>
</organism>
<keyword evidence="4" id="KW-1185">Reference proteome</keyword>
<protein>
    <submittedName>
        <fullName evidence="1">Nuclear transport factor 2 family protein</fullName>
    </submittedName>
</protein>
<proteinExistence type="predicted"/>
<dbReference type="RefSeq" id="WP_028767658.1">
    <property type="nucleotide sequence ID" value="NZ_JAPMLA010000012.1"/>
</dbReference>
<reference evidence="2 4" key="1">
    <citation type="journal article" date="2022" name="bioRxiv">
        <title>Prophages regulate Shewanella fidelis 3313 motility and biofilm formation: implications for gut colonization dynamics in Ciona robusta.</title>
        <authorList>
            <person name="Natarajan O."/>
            <person name="Gibboney S.L."/>
            <person name="Young M.N."/>
            <person name="Lim S.J."/>
            <person name="Pluta N."/>
            <person name="Atkinson C.G."/>
            <person name="Leigh B.A."/>
            <person name="Liberti A."/>
            <person name="Kees E.D."/>
            <person name="Breitbart M."/>
            <person name="Gralnick J.A."/>
            <person name="Dishaw L.J."/>
        </authorList>
    </citation>
    <scope>NUCLEOTIDE SEQUENCE [LARGE SCALE GENOMIC DNA]</scope>
    <source>
        <strain evidence="2 4">JG4066</strain>
    </source>
</reference>
<evidence type="ECO:0000313" key="4">
    <source>
        <dbReference type="Proteomes" id="UP001271263"/>
    </source>
</evidence>
<dbReference type="SUPFAM" id="SSF54427">
    <property type="entry name" value="NTF2-like"/>
    <property type="match status" value="1"/>
</dbReference>
<evidence type="ECO:0000313" key="1">
    <source>
        <dbReference type="EMBL" id="MDR8525357.1"/>
    </source>
</evidence>
<dbReference type="EMBL" id="JAPMLE010000001">
    <property type="protein sequence ID" value="MDR8525357.1"/>
    <property type="molecule type" value="Genomic_DNA"/>
</dbReference>
<evidence type="ECO:0000313" key="3">
    <source>
        <dbReference type="Proteomes" id="UP001259340"/>
    </source>
</evidence>
<dbReference type="AlphaFoldDB" id="A0AAW8NRJ7"/>
<dbReference type="EMBL" id="JAPMLD010000010">
    <property type="protein sequence ID" value="MDW4825934.1"/>
    <property type="molecule type" value="Genomic_DNA"/>
</dbReference>
<reference evidence="1" key="2">
    <citation type="submission" date="2022-11" db="EMBL/GenBank/DDBJ databases">
        <title>Prophages regulate Shewanella fidelis motility and biofilm formation: implications for gut colonization dynamics in Ciona robusta.</title>
        <authorList>
            <person name="Natarajan O."/>
            <person name="Gibboney S.L."/>
            <person name="Young M.N."/>
            <person name="Lim S.J."/>
            <person name="Pluta N."/>
            <person name="Atkinson C.G.F."/>
            <person name="Leigh B.A."/>
            <person name="Liberti A."/>
            <person name="Kees E."/>
            <person name="Breitbart M."/>
            <person name="Gralnick J."/>
            <person name="Dishaw L.J."/>
        </authorList>
    </citation>
    <scope>NUCLEOTIDE SEQUENCE</scope>
    <source>
        <strain evidence="1">3313</strain>
    </source>
</reference>
<sequence length="121" mass="13508">MSQQLLNAVKLASATWMQGFNTQNAALCAAQYAENAPMLARPFGEFVGTEAIQAFWQNLIDQGYADVEYTSPQFKVLDEKSVLLTTEWKMNKAYGVVHKEIWVLQADGTAKLVDDEFEVLG</sequence>
<gene>
    <name evidence="1" type="ORF">OS133_17200</name>
    <name evidence="2" type="ORF">OS134_17840</name>
</gene>
<comment type="caution">
    <text evidence="1">The sequence shown here is derived from an EMBL/GenBank/DDBJ whole genome shotgun (WGS) entry which is preliminary data.</text>
</comment>
<accession>A0AAW8NRJ7</accession>
<evidence type="ECO:0000313" key="2">
    <source>
        <dbReference type="EMBL" id="MDW4825934.1"/>
    </source>
</evidence>